<dbReference type="InterPro" id="IPR003959">
    <property type="entry name" value="ATPase_AAA_core"/>
</dbReference>
<protein>
    <submittedName>
        <fullName evidence="2">ATP-binding protein</fullName>
    </submittedName>
</protein>
<evidence type="ECO:0000259" key="1">
    <source>
        <dbReference type="Pfam" id="PF13304"/>
    </source>
</evidence>
<organism evidence="2">
    <name type="scientific">Pluralibacter gergoviae</name>
    <name type="common">Enterobacter gergoviae</name>
    <dbReference type="NCBI Taxonomy" id="61647"/>
    <lineage>
        <taxon>Bacteria</taxon>
        <taxon>Pseudomonadati</taxon>
        <taxon>Pseudomonadota</taxon>
        <taxon>Gammaproteobacteria</taxon>
        <taxon>Enterobacterales</taxon>
        <taxon>Enterobacteriaceae</taxon>
        <taxon>Pluralibacter</taxon>
    </lineage>
</organism>
<dbReference type="GO" id="GO:0016887">
    <property type="term" value="F:ATP hydrolysis activity"/>
    <property type="evidence" value="ECO:0007669"/>
    <property type="project" value="InterPro"/>
</dbReference>
<keyword evidence="2" id="KW-0547">Nucleotide-binding</keyword>
<dbReference type="EMBL" id="ABLOKC030000006">
    <property type="protein sequence ID" value="EML1470766.1"/>
    <property type="molecule type" value="Genomic_DNA"/>
</dbReference>
<dbReference type="GO" id="GO:0005524">
    <property type="term" value="F:ATP binding"/>
    <property type="evidence" value="ECO:0007669"/>
    <property type="project" value="UniProtKB-KW"/>
</dbReference>
<proteinExistence type="predicted"/>
<name>A0AAI9DJ54_PLUGE</name>
<dbReference type="PANTHER" id="PTHR43581">
    <property type="entry name" value="ATP/GTP PHOSPHATASE"/>
    <property type="match status" value="1"/>
</dbReference>
<dbReference type="AlphaFoldDB" id="A0AAI9DJ54"/>
<dbReference type="Pfam" id="PF13304">
    <property type="entry name" value="AAA_21"/>
    <property type="match status" value="1"/>
</dbReference>
<evidence type="ECO:0000313" key="2">
    <source>
        <dbReference type="EMBL" id="EML1470766.1"/>
    </source>
</evidence>
<sequence>MLSGKVEFEGLTGVGSVRLDLVPDQHVYTFIGANGVGKTKTLEALFQVMFLSNESVTSSLSDILTWTSLKFSSFSSDGRKIDDSAKNKNGDISLADIKRYTYSFSHPRPVVYIGAQSRGAVKYNSSVVESIGSFEYRRKTYFESVFGKMKDDFGSLNMGSGIEAWFVALARSSNPYQKKEDNREIEIKTVIKLLHAIDSRIDPEFLEISGDNRVSLRVEGQKRELSQLSSGFTSILKLIQAIVSGYGYFTNETNLQHVKGVVLIDEIESHLHLTWQANIIPLLKKLFPNTTFYITTHSSIVLSQLHEGEAYKLERDSDGIVKSQIIEAPNKAALIDIMNDVFNVDLNQMKLDNSSADDQKEAKASLLQLLKQQGAEK</sequence>
<accession>A0AAI9DJ54</accession>
<dbReference type="PANTHER" id="PTHR43581:SF2">
    <property type="entry name" value="EXCINUCLEASE ATPASE SUBUNIT"/>
    <property type="match status" value="1"/>
</dbReference>
<feature type="domain" description="ATPase AAA-type core" evidence="1">
    <location>
        <begin position="29"/>
        <end position="302"/>
    </location>
</feature>
<dbReference type="SUPFAM" id="SSF52540">
    <property type="entry name" value="P-loop containing nucleoside triphosphate hydrolases"/>
    <property type="match status" value="1"/>
</dbReference>
<comment type="caution">
    <text evidence="2">The sequence shown here is derived from an EMBL/GenBank/DDBJ whole genome shotgun (WGS) entry which is preliminary data.</text>
</comment>
<dbReference type="RefSeq" id="WP_048287914.1">
    <property type="nucleotide sequence ID" value="NZ_CACVCI010000001.1"/>
</dbReference>
<dbReference type="InterPro" id="IPR027417">
    <property type="entry name" value="P-loop_NTPase"/>
</dbReference>
<dbReference type="InterPro" id="IPR051396">
    <property type="entry name" value="Bact_Antivir_Def_Nuclease"/>
</dbReference>
<reference evidence="2" key="1">
    <citation type="submission" date="2024-02" db="EMBL/GenBank/DDBJ databases">
        <authorList>
            <consortium name="Clinical and Environmental Microbiology Branch: Whole genome sequencing antimicrobial resistance pathogens in the healthcare setting"/>
        </authorList>
    </citation>
    <scope>NUCLEOTIDE SEQUENCE</scope>
    <source>
        <strain evidence="2">2021DK-00143</strain>
    </source>
</reference>
<gene>
    <name evidence="2" type="ORF">QEG54_001468</name>
</gene>
<dbReference type="Gene3D" id="3.40.50.300">
    <property type="entry name" value="P-loop containing nucleotide triphosphate hydrolases"/>
    <property type="match status" value="1"/>
</dbReference>
<keyword evidence="2" id="KW-0067">ATP-binding</keyword>